<dbReference type="AlphaFoldDB" id="A0A0F9F7R1"/>
<sequence length="75" mass="8664">IRRSPAYYQWRKAVLARYNSTCQQCSSLEHPQAHHKLCVVDYPDKAVDVDNGTVLCEDCHKKLNFTTNGRVEKLN</sequence>
<gene>
    <name evidence="1" type="ORF">LCGC14_2063720</name>
</gene>
<dbReference type="EMBL" id="LAZR01024613">
    <property type="protein sequence ID" value="KKL74551.1"/>
    <property type="molecule type" value="Genomic_DNA"/>
</dbReference>
<comment type="caution">
    <text evidence="1">The sequence shown here is derived from an EMBL/GenBank/DDBJ whole genome shotgun (WGS) entry which is preliminary data.</text>
</comment>
<evidence type="ECO:0000313" key="1">
    <source>
        <dbReference type="EMBL" id="KKL74551.1"/>
    </source>
</evidence>
<feature type="non-terminal residue" evidence="1">
    <location>
        <position position="1"/>
    </location>
</feature>
<reference evidence="1" key="1">
    <citation type="journal article" date="2015" name="Nature">
        <title>Complex archaea that bridge the gap between prokaryotes and eukaryotes.</title>
        <authorList>
            <person name="Spang A."/>
            <person name="Saw J.H."/>
            <person name="Jorgensen S.L."/>
            <person name="Zaremba-Niedzwiedzka K."/>
            <person name="Martijn J."/>
            <person name="Lind A.E."/>
            <person name="van Eijk R."/>
            <person name="Schleper C."/>
            <person name="Guy L."/>
            <person name="Ettema T.J."/>
        </authorList>
    </citation>
    <scope>NUCLEOTIDE SEQUENCE</scope>
</reference>
<accession>A0A0F9F7R1</accession>
<name>A0A0F9F7R1_9ZZZZ</name>
<protein>
    <recommendedName>
        <fullName evidence="2">HNH nuclease domain-containing protein</fullName>
    </recommendedName>
</protein>
<proteinExistence type="predicted"/>
<evidence type="ECO:0008006" key="2">
    <source>
        <dbReference type="Google" id="ProtNLM"/>
    </source>
</evidence>
<organism evidence="1">
    <name type="scientific">marine sediment metagenome</name>
    <dbReference type="NCBI Taxonomy" id="412755"/>
    <lineage>
        <taxon>unclassified sequences</taxon>
        <taxon>metagenomes</taxon>
        <taxon>ecological metagenomes</taxon>
    </lineage>
</organism>